<feature type="region of interest" description="Disordered" evidence="5">
    <location>
        <begin position="201"/>
        <end position="240"/>
    </location>
</feature>
<feature type="domain" description="GRF-type" evidence="6">
    <location>
        <begin position="353"/>
        <end position="394"/>
    </location>
</feature>
<name>A0A3P6GBS0_BRAOL</name>
<gene>
    <name evidence="7" type="ORF">BOLC8T47924H</name>
</gene>
<evidence type="ECO:0000256" key="4">
    <source>
        <dbReference type="PROSITE-ProRule" id="PRU01343"/>
    </source>
</evidence>
<dbReference type="EMBL" id="LR031879">
    <property type="protein sequence ID" value="VDD54695.1"/>
    <property type="molecule type" value="Genomic_DNA"/>
</dbReference>
<protein>
    <recommendedName>
        <fullName evidence="6">GRF-type domain-containing protein</fullName>
    </recommendedName>
</protein>
<organism evidence="7">
    <name type="scientific">Brassica oleracea</name>
    <name type="common">Wild cabbage</name>
    <dbReference type="NCBI Taxonomy" id="3712"/>
    <lineage>
        <taxon>Eukaryota</taxon>
        <taxon>Viridiplantae</taxon>
        <taxon>Streptophyta</taxon>
        <taxon>Embryophyta</taxon>
        <taxon>Tracheophyta</taxon>
        <taxon>Spermatophyta</taxon>
        <taxon>Magnoliopsida</taxon>
        <taxon>eudicotyledons</taxon>
        <taxon>Gunneridae</taxon>
        <taxon>Pentapetalae</taxon>
        <taxon>rosids</taxon>
        <taxon>malvids</taxon>
        <taxon>Brassicales</taxon>
        <taxon>Brassicaceae</taxon>
        <taxon>Brassiceae</taxon>
        <taxon>Brassica</taxon>
    </lineage>
</organism>
<evidence type="ECO:0000259" key="6">
    <source>
        <dbReference type="PROSITE" id="PS51999"/>
    </source>
</evidence>
<evidence type="ECO:0000256" key="2">
    <source>
        <dbReference type="ARBA" id="ARBA00022771"/>
    </source>
</evidence>
<dbReference type="Pfam" id="PF06839">
    <property type="entry name" value="Zn_ribbon_GRF"/>
    <property type="match status" value="1"/>
</dbReference>
<feature type="compositionally biased region" description="Basic and acidic residues" evidence="5">
    <location>
        <begin position="63"/>
        <end position="73"/>
    </location>
</feature>
<proteinExistence type="predicted"/>
<feature type="region of interest" description="Disordered" evidence="5">
    <location>
        <begin position="294"/>
        <end position="315"/>
    </location>
</feature>
<keyword evidence="2 4" id="KW-0863">Zinc-finger</keyword>
<dbReference type="GO" id="GO:0008270">
    <property type="term" value="F:zinc ion binding"/>
    <property type="evidence" value="ECO:0007669"/>
    <property type="project" value="UniProtKB-KW"/>
</dbReference>
<sequence length="437" mass="49793">MDPRYPYSQSSSYVGLLNNQQETGLHGNFPYESFHSSVNFEPTEIPPFNSQQSDAPANSEDTPVDKKERRKWTPSDDEVVISGWLNTSKDSIVGNDQRSLTFWQRVGHYYITSHHAIEGGDKRGHLHVKQRWHKINDLTNKFCGAFAAAERQISSGQNENDVLKLAHDILYADHKTKFILEHAWCVLSFEQKWINLNTPKATGSSKRKTGETCSQPSSTNVGEQEIRPEGVKAAKAKRNNGKGKSLDEYTTIWEMKKEDLAMKEKLSKLAILDTLLAKKVPLSDAEEVVKNKPLADYTQPSESEENGGNTFDSGYSKTKALIRQDQAEVSYNNRVPVQYPLQPEVEFRFPQTCYCGAQPLIATSNTKNDPGRRYYTCANVDDGECHVWKWWDDAVMEEMRARDTHILQLAEKVDYLTLFSDNDTELNQLKHLYNDTE</sequence>
<feature type="region of interest" description="Disordered" evidence="5">
    <location>
        <begin position="40"/>
        <end position="73"/>
    </location>
</feature>
<evidence type="ECO:0000256" key="1">
    <source>
        <dbReference type="ARBA" id="ARBA00022723"/>
    </source>
</evidence>
<dbReference type="PROSITE" id="PS51999">
    <property type="entry name" value="ZF_GRF"/>
    <property type="match status" value="1"/>
</dbReference>
<keyword evidence="1" id="KW-0479">Metal-binding</keyword>
<accession>A0A3P6GBS0</accession>
<feature type="compositionally biased region" description="Polar residues" evidence="5">
    <location>
        <begin position="211"/>
        <end position="222"/>
    </location>
</feature>
<dbReference type="PANTHER" id="PTHR45023:SF4">
    <property type="entry name" value="GLYCINE-RICH PROTEIN-RELATED"/>
    <property type="match status" value="1"/>
</dbReference>
<reference evidence="7" key="1">
    <citation type="submission" date="2018-11" db="EMBL/GenBank/DDBJ databases">
        <authorList>
            <consortium name="Genoscope - CEA"/>
            <person name="William W."/>
        </authorList>
    </citation>
    <scope>NUCLEOTIDE SEQUENCE</scope>
</reference>
<evidence type="ECO:0000313" key="7">
    <source>
        <dbReference type="EMBL" id="VDD54695.1"/>
    </source>
</evidence>
<dbReference type="AlphaFoldDB" id="A0A3P6GBS0"/>
<dbReference type="PANTHER" id="PTHR45023">
    <property type="match status" value="1"/>
</dbReference>
<evidence type="ECO:0000256" key="5">
    <source>
        <dbReference type="SAM" id="MobiDB-lite"/>
    </source>
</evidence>
<feature type="compositionally biased region" description="Polar residues" evidence="5">
    <location>
        <begin position="48"/>
        <end position="61"/>
    </location>
</feature>
<evidence type="ECO:0000256" key="3">
    <source>
        <dbReference type="ARBA" id="ARBA00022833"/>
    </source>
</evidence>
<feature type="compositionally biased region" description="Polar residues" evidence="5">
    <location>
        <begin position="298"/>
        <end position="315"/>
    </location>
</feature>
<dbReference type="InterPro" id="IPR010666">
    <property type="entry name" value="Znf_GRF"/>
</dbReference>
<keyword evidence="3" id="KW-0862">Zinc</keyword>